<dbReference type="RefSeq" id="XP_062657850.1">
    <property type="nucleotide sequence ID" value="XM_062801745.1"/>
</dbReference>
<dbReference type="GO" id="GO:0005524">
    <property type="term" value="F:ATP binding"/>
    <property type="evidence" value="ECO:0007669"/>
    <property type="project" value="InterPro"/>
</dbReference>
<sequence>MAPSDHDRRTDGPLQDIEDLLADARSGDENSQGADDPGQQLNAIRGQGGTATNPLQDVNNALGQSARPPPGSQVGTEASQMTIRDRGDAQYDEACSTGLHKPDVKTPSLPPHCPLSDRLMSLRVTSRPPKGPYFYPKGSVEALMTAKEIESIIRQGRQRLEGAGKRLTDEEIRNYAGRACHEQLDGGADSSYRVTFAILVLLDRGWDIVFFIDGGICDKHLPLKAVPVNGRGSGLLSEIRLENDPNTRLSCLDHWLAVNHDDFERKQWDMLAPFFSRGERRNAWLYELPEKVVLPWTEENNAARQGGYGLVSKVKIHPNHHTFNLTKANGGWFAVKQFKGSESSNGTSDTSGSFDRREFENEIEILRRFSGDVHPHLISLQAAFRHGDEYSVIMPWADCDLAEFWEETKPGSPLDRNNLLWMLEQCRGLAGGLQSIHLYKRTESATATNDPWPEKIFGRHGDIKPPNILLFRDQSNPEDKGKLVITDFGLSRFHSDGSKSLSTIHCTATPLAPSRYISFWTLLCRTCC</sequence>
<keyword evidence="4" id="KW-1185">Reference proteome</keyword>
<feature type="compositionally biased region" description="Polar residues" evidence="1">
    <location>
        <begin position="73"/>
        <end position="82"/>
    </location>
</feature>
<evidence type="ECO:0000313" key="4">
    <source>
        <dbReference type="Proteomes" id="UP001278766"/>
    </source>
</evidence>
<dbReference type="Gene3D" id="1.10.510.10">
    <property type="entry name" value="Transferase(Phosphotransferase) domain 1"/>
    <property type="match status" value="1"/>
</dbReference>
<feature type="compositionally biased region" description="Basic and acidic residues" evidence="1">
    <location>
        <begin position="1"/>
        <end position="11"/>
    </location>
</feature>
<protein>
    <submittedName>
        <fullName evidence="3">Kinase-like domain-containing protein</fullName>
    </submittedName>
</protein>
<dbReference type="PROSITE" id="PS50011">
    <property type="entry name" value="PROTEIN_KINASE_DOM"/>
    <property type="match status" value="1"/>
</dbReference>
<dbReference type="GO" id="GO:0004674">
    <property type="term" value="F:protein serine/threonine kinase activity"/>
    <property type="evidence" value="ECO:0007669"/>
    <property type="project" value="TreeGrafter"/>
</dbReference>
<feature type="domain" description="Protein kinase" evidence="2">
    <location>
        <begin position="297"/>
        <end position="528"/>
    </location>
</feature>
<dbReference type="CDD" id="cd00180">
    <property type="entry name" value="PKc"/>
    <property type="match status" value="1"/>
</dbReference>
<dbReference type="Proteomes" id="UP001278766">
    <property type="component" value="Unassembled WGS sequence"/>
</dbReference>
<dbReference type="EMBL" id="JAUEPN010000005">
    <property type="protein sequence ID" value="KAK3294336.1"/>
    <property type="molecule type" value="Genomic_DNA"/>
</dbReference>
<reference evidence="3" key="1">
    <citation type="journal article" date="2023" name="Mol. Phylogenet. Evol.">
        <title>Genome-scale phylogeny and comparative genomics of the fungal order Sordariales.</title>
        <authorList>
            <person name="Hensen N."/>
            <person name="Bonometti L."/>
            <person name="Westerberg I."/>
            <person name="Brannstrom I.O."/>
            <person name="Guillou S."/>
            <person name="Cros-Aarteil S."/>
            <person name="Calhoun S."/>
            <person name="Haridas S."/>
            <person name="Kuo A."/>
            <person name="Mondo S."/>
            <person name="Pangilinan J."/>
            <person name="Riley R."/>
            <person name="LaButti K."/>
            <person name="Andreopoulos B."/>
            <person name="Lipzen A."/>
            <person name="Chen C."/>
            <person name="Yan M."/>
            <person name="Daum C."/>
            <person name="Ng V."/>
            <person name="Clum A."/>
            <person name="Steindorff A."/>
            <person name="Ohm R.A."/>
            <person name="Martin F."/>
            <person name="Silar P."/>
            <person name="Natvig D.O."/>
            <person name="Lalanne C."/>
            <person name="Gautier V."/>
            <person name="Ament-Velasquez S.L."/>
            <person name="Kruys A."/>
            <person name="Hutchinson M.I."/>
            <person name="Powell A.J."/>
            <person name="Barry K."/>
            <person name="Miller A.N."/>
            <person name="Grigoriev I.V."/>
            <person name="Debuchy R."/>
            <person name="Gladieux P."/>
            <person name="Hiltunen Thoren M."/>
            <person name="Johannesson H."/>
        </authorList>
    </citation>
    <scope>NUCLEOTIDE SEQUENCE</scope>
    <source>
        <strain evidence="3">CBS 168.71</strain>
    </source>
</reference>
<dbReference type="SMART" id="SM00220">
    <property type="entry name" value="S_TKc"/>
    <property type="match status" value="1"/>
</dbReference>
<comment type="caution">
    <text evidence="3">The sequence shown here is derived from an EMBL/GenBank/DDBJ whole genome shotgun (WGS) entry which is preliminary data.</text>
</comment>
<proteinExistence type="predicted"/>
<dbReference type="InterPro" id="IPR000719">
    <property type="entry name" value="Prot_kinase_dom"/>
</dbReference>
<dbReference type="Pfam" id="PF00069">
    <property type="entry name" value="Pkinase"/>
    <property type="match status" value="1"/>
</dbReference>
<accession>A0AAE0HER9</accession>
<feature type="region of interest" description="Disordered" evidence="1">
    <location>
        <begin position="1"/>
        <end position="84"/>
    </location>
</feature>
<evidence type="ECO:0000256" key="1">
    <source>
        <dbReference type="SAM" id="MobiDB-lite"/>
    </source>
</evidence>
<feature type="compositionally biased region" description="Polar residues" evidence="1">
    <location>
        <begin position="50"/>
        <end position="63"/>
    </location>
</feature>
<evidence type="ECO:0000259" key="2">
    <source>
        <dbReference type="PROSITE" id="PS50011"/>
    </source>
</evidence>
<keyword evidence="3" id="KW-0808">Transferase</keyword>
<dbReference type="InterPro" id="IPR011009">
    <property type="entry name" value="Kinase-like_dom_sf"/>
</dbReference>
<organism evidence="3 4">
    <name type="scientific">Chaetomium fimeti</name>
    <dbReference type="NCBI Taxonomy" id="1854472"/>
    <lineage>
        <taxon>Eukaryota</taxon>
        <taxon>Fungi</taxon>
        <taxon>Dikarya</taxon>
        <taxon>Ascomycota</taxon>
        <taxon>Pezizomycotina</taxon>
        <taxon>Sordariomycetes</taxon>
        <taxon>Sordariomycetidae</taxon>
        <taxon>Sordariales</taxon>
        <taxon>Chaetomiaceae</taxon>
        <taxon>Chaetomium</taxon>
    </lineage>
</organism>
<dbReference type="SUPFAM" id="SSF56112">
    <property type="entry name" value="Protein kinase-like (PK-like)"/>
    <property type="match status" value="1"/>
</dbReference>
<dbReference type="AlphaFoldDB" id="A0AAE0HER9"/>
<name>A0AAE0HER9_9PEZI</name>
<evidence type="ECO:0000313" key="3">
    <source>
        <dbReference type="EMBL" id="KAK3294336.1"/>
    </source>
</evidence>
<dbReference type="PANTHER" id="PTHR24359:SF37">
    <property type="entry name" value="PROTEIN KINASE DOMAIN-CONTAINING PROTEIN"/>
    <property type="match status" value="1"/>
</dbReference>
<dbReference type="GeneID" id="87838693"/>
<gene>
    <name evidence="3" type="ORF">B0H64DRAFT_361741</name>
</gene>
<dbReference type="PANTHER" id="PTHR24359">
    <property type="entry name" value="SERINE/THREONINE-PROTEIN KINASE SBK1"/>
    <property type="match status" value="1"/>
</dbReference>
<keyword evidence="3" id="KW-0418">Kinase</keyword>
<reference evidence="3" key="2">
    <citation type="submission" date="2023-06" db="EMBL/GenBank/DDBJ databases">
        <authorList>
            <consortium name="Lawrence Berkeley National Laboratory"/>
            <person name="Haridas S."/>
            <person name="Hensen N."/>
            <person name="Bonometti L."/>
            <person name="Westerberg I."/>
            <person name="Brannstrom I.O."/>
            <person name="Guillou S."/>
            <person name="Cros-Aarteil S."/>
            <person name="Calhoun S."/>
            <person name="Kuo A."/>
            <person name="Mondo S."/>
            <person name="Pangilinan J."/>
            <person name="Riley R."/>
            <person name="Labutti K."/>
            <person name="Andreopoulos B."/>
            <person name="Lipzen A."/>
            <person name="Chen C."/>
            <person name="Yanf M."/>
            <person name="Daum C."/>
            <person name="Ng V."/>
            <person name="Clum A."/>
            <person name="Steindorff A."/>
            <person name="Ohm R."/>
            <person name="Martin F."/>
            <person name="Silar P."/>
            <person name="Natvig D."/>
            <person name="Lalanne C."/>
            <person name="Gautier V."/>
            <person name="Ament-Velasquez S.L."/>
            <person name="Kruys A."/>
            <person name="Hutchinson M.I."/>
            <person name="Powell A.J."/>
            <person name="Barry K."/>
            <person name="Miller A.N."/>
            <person name="Grigoriev I.V."/>
            <person name="Debuchy R."/>
            <person name="Gladieux P."/>
            <person name="Thoren M.H."/>
            <person name="Johannesson H."/>
        </authorList>
    </citation>
    <scope>NUCLEOTIDE SEQUENCE</scope>
    <source>
        <strain evidence="3">CBS 168.71</strain>
    </source>
</reference>